<dbReference type="EMBL" id="VNHX01000005">
    <property type="protein sequence ID" value="TYP96604.1"/>
    <property type="molecule type" value="Genomic_DNA"/>
</dbReference>
<comment type="caution">
    <text evidence="1">The sequence shown here is derived from an EMBL/GenBank/DDBJ whole genome shotgun (WGS) entry which is preliminary data.</text>
</comment>
<protein>
    <recommendedName>
        <fullName evidence="3">Response regulatory domain-containing protein</fullName>
    </recommendedName>
</protein>
<dbReference type="AlphaFoldDB" id="A0A5S5DLT2"/>
<dbReference type="RefSeq" id="WP_148907996.1">
    <property type="nucleotide sequence ID" value="NZ_VNHX01000005.1"/>
</dbReference>
<name>A0A5S5DLT2_9SPHI</name>
<accession>A0A5S5DLT2</accession>
<dbReference type="Proteomes" id="UP000325105">
    <property type="component" value="Unassembled WGS sequence"/>
</dbReference>
<dbReference type="OrthoDB" id="709594at2"/>
<evidence type="ECO:0000313" key="1">
    <source>
        <dbReference type="EMBL" id="TYP96604.1"/>
    </source>
</evidence>
<sequence>MNTISVGIISINRKLRFCYKMLLSQCANHCVHVVLEGTSIHELGGEGGAWKKLDVLLLDSDQVIGSKIYFNYLRDMFDGVKLILLCDDPACASAYGNLVDGTLDRQCSAHQLVAAIRKAVVAPPVPTG</sequence>
<evidence type="ECO:0008006" key="3">
    <source>
        <dbReference type="Google" id="ProtNLM"/>
    </source>
</evidence>
<gene>
    <name evidence="1" type="ORF">BC792_10595</name>
</gene>
<proteinExistence type="predicted"/>
<evidence type="ECO:0000313" key="2">
    <source>
        <dbReference type="Proteomes" id="UP000325105"/>
    </source>
</evidence>
<reference evidence="1 2" key="1">
    <citation type="submission" date="2019-07" db="EMBL/GenBank/DDBJ databases">
        <title>Genomic Encyclopedia of Archaeal and Bacterial Type Strains, Phase II (KMG-II): from individual species to whole genera.</title>
        <authorList>
            <person name="Goeker M."/>
        </authorList>
    </citation>
    <scope>NUCLEOTIDE SEQUENCE [LARGE SCALE GENOMIC DNA]</scope>
    <source>
        <strain evidence="1 2">DSM 18850</strain>
    </source>
</reference>
<organism evidence="1 2">
    <name type="scientific">Sphingobacterium allocomposti</name>
    <dbReference type="NCBI Taxonomy" id="415956"/>
    <lineage>
        <taxon>Bacteria</taxon>
        <taxon>Pseudomonadati</taxon>
        <taxon>Bacteroidota</taxon>
        <taxon>Sphingobacteriia</taxon>
        <taxon>Sphingobacteriales</taxon>
        <taxon>Sphingobacteriaceae</taxon>
        <taxon>Sphingobacterium</taxon>
    </lineage>
</organism>
<keyword evidence="2" id="KW-1185">Reference proteome</keyword>